<feature type="compositionally biased region" description="Polar residues" evidence="15">
    <location>
        <begin position="1260"/>
        <end position="1272"/>
    </location>
</feature>
<protein>
    <recommendedName>
        <fullName evidence="11">Nuclear pore complex protein Nup214</fullName>
    </recommendedName>
    <alternativeName>
        <fullName evidence="13">214 kDa nucleoporin</fullName>
    </alternativeName>
    <alternativeName>
        <fullName evidence="12">Nucleoporin Nup214</fullName>
    </alternativeName>
</protein>
<feature type="compositionally biased region" description="Low complexity" evidence="15">
    <location>
        <begin position="1163"/>
        <end position="1176"/>
    </location>
</feature>
<feature type="coiled-coil region" evidence="14">
    <location>
        <begin position="704"/>
        <end position="760"/>
    </location>
</feature>
<feature type="region of interest" description="Disordered" evidence="15">
    <location>
        <begin position="496"/>
        <end position="516"/>
    </location>
</feature>
<feature type="compositionally biased region" description="Low complexity" evidence="15">
    <location>
        <begin position="1144"/>
        <end position="1153"/>
    </location>
</feature>
<dbReference type="SUPFAM" id="SSF117289">
    <property type="entry name" value="Nucleoporin domain"/>
    <property type="match status" value="1"/>
</dbReference>
<dbReference type="GO" id="GO:0017056">
    <property type="term" value="F:structural constituent of nuclear pore"/>
    <property type="evidence" value="ECO:0007669"/>
    <property type="project" value="TreeGrafter"/>
</dbReference>
<name>A0A671VEI9_SPAAU</name>
<dbReference type="InterPro" id="IPR039462">
    <property type="entry name" value="Nup159/Nup146_N"/>
</dbReference>
<dbReference type="Pfam" id="PF16755">
    <property type="entry name" value="Beta-prop_NUP159_NUP214"/>
    <property type="match status" value="1"/>
</dbReference>
<feature type="compositionally biased region" description="Low complexity" evidence="15">
    <location>
        <begin position="1111"/>
        <end position="1120"/>
    </location>
</feature>
<dbReference type="GO" id="GO:0008139">
    <property type="term" value="F:nuclear localization sequence binding"/>
    <property type="evidence" value="ECO:0007669"/>
    <property type="project" value="TreeGrafter"/>
</dbReference>
<feature type="region of interest" description="Disordered" evidence="15">
    <location>
        <begin position="967"/>
        <end position="1033"/>
    </location>
</feature>
<evidence type="ECO:0000259" key="17">
    <source>
        <dbReference type="Pfam" id="PF18617"/>
    </source>
</evidence>
<evidence type="ECO:0000256" key="9">
    <source>
        <dbReference type="ARBA" id="ARBA00055090"/>
    </source>
</evidence>
<keyword evidence="8" id="KW-0539">Nucleus</keyword>
<organism evidence="18 19">
    <name type="scientific">Sparus aurata</name>
    <name type="common">Gilthead sea bream</name>
    <dbReference type="NCBI Taxonomy" id="8175"/>
    <lineage>
        <taxon>Eukaryota</taxon>
        <taxon>Metazoa</taxon>
        <taxon>Chordata</taxon>
        <taxon>Craniata</taxon>
        <taxon>Vertebrata</taxon>
        <taxon>Euteleostomi</taxon>
        <taxon>Actinopterygii</taxon>
        <taxon>Neopterygii</taxon>
        <taxon>Teleostei</taxon>
        <taxon>Neoteleostei</taxon>
        <taxon>Acanthomorphata</taxon>
        <taxon>Eupercaria</taxon>
        <taxon>Spariformes</taxon>
        <taxon>Sparidae</taxon>
        <taxon>Sparus</taxon>
    </lineage>
</organism>
<evidence type="ECO:0000256" key="3">
    <source>
        <dbReference type="ARBA" id="ARBA00022737"/>
    </source>
</evidence>
<comment type="function">
    <text evidence="9">Part of the nuclear pore complex. Has a critical role in nucleocytoplasmic transport. May serve as a docking site in the receptor-mediated import of substrates across the nuclear pore complex.</text>
</comment>
<reference evidence="18" key="3">
    <citation type="submission" date="2025-09" db="UniProtKB">
        <authorList>
            <consortium name="Ensembl"/>
        </authorList>
    </citation>
    <scope>IDENTIFICATION</scope>
</reference>
<evidence type="ECO:0000256" key="4">
    <source>
        <dbReference type="ARBA" id="ARBA00022816"/>
    </source>
</evidence>
<evidence type="ECO:0000256" key="13">
    <source>
        <dbReference type="ARBA" id="ARBA00083901"/>
    </source>
</evidence>
<comment type="subcellular location">
    <subcellularLocation>
        <location evidence="1">Nucleus</location>
        <location evidence="1">Nuclear pore complex</location>
    </subcellularLocation>
</comment>
<keyword evidence="2" id="KW-0813">Transport</keyword>
<dbReference type="Proteomes" id="UP000472265">
    <property type="component" value="Chromosome 12"/>
</dbReference>
<dbReference type="InterPro" id="IPR041553">
    <property type="entry name" value="Nup214_FG"/>
</dbReference>
<accession>A0A671VEI9</accession>
<feature type="region of interest" description="Disordered" evidence="15">
    <location>
        <begin position="1657"/>
        <end position="1703"/>
    </location>
</feature>
<keyword evidence="7" id="KW-0906">Nuclear pore complex</keyword>
<dbReference type="GO" id="GO:0006406">
    <property type="term" value="P:mRNA export from nucleus"/>
    <property type="evidence" value="ECO:0007669"/>
    <property type="project" value="UniProtKB-ARBA"/>
</dbReference>
<keyword evidence="19" id="KW-1185">Reference proteome</keyword>
<dbReference type="FunFam" id="2.130.10.10:FF:000142">
    <property type="entry name" value="Nuclear pore complex protein Nup214"/>
    <property type="match status" value="1"/>
</dbReference>
<evidence type="ECO:0000256" key="1">
    <source>
        <dbReference type="ARBA" id="ARBA00004567"/>
    </source>
</evidence>
<evidence type="ECO:0000259" key="16">
    <source>
        <dbReference type="Pfam" id="PF16755"/>
    </source>
</evidence>
<feature type="domain" description="Nucleoporin Nup159/Nup146 N-terminal" evidence="16">
    <location>
        <begin position="35"/>
        <end position="393"/>
    </location>
</feature>
<dbReference type="Ensembl" id="ENSSAUT00010025916.1">
    <property type="protein sequence ID" value="ENSSAUP00010024539.1"/>
    <property type="gene ID" value="ENSSAUG00010010187.1"/>
</dbReference>
<dbReference type="Gene3D" id="2.130.10.10">
    <property type="entry name" value="YVTN repeat-like/Quinoprotein amine dehydrogenase"/>
    <property type="match status" value="1"/>
</dbReference>
<dbReference type="GO" id="GO:0005643">
    <property type="term" value="C:nuclear pore"/>
    <property type="evidence" value="ECO:0007669"/>
    <property type="project" value="UniProtKB-SubCell"/>
</dbReference>
<evidence type="ECO:0000256" key="8">
    <source>
        <dbReference type="ARBA" id="ARBA00023242"/>
    </source>
</evidence>
<evidence type="ECO:0000256" key="2">
    <source>
        <dbReference type="ARBA" id="ARBA00022448"/>
    </source>
</evidence>
<evidence type="ECO:0000313" key="19">
    <source>
        <dbReference type="Proteomes" id="UP000472265"/>
    </source>
</evidence>
<feature type="region of interest" description="Disordered" evidence="15">
    <location>
        <begin position="1310"/>
        <end position="1329"/>
    </location>
</feature>
<feature type="compositionally biased region" description="Low complexity" evidence="15">
    <location>
        <begin position="1314"/>
        <end position="1329"/>
    </location>
</feature>
<evidence type="ECO:0000256" key="15">
    <source>
        <dbReference type="SAM" id="MobiDB-lite"/>
    </source>
</evidence>
<feature type="region of interest" description="Disordered" evidence="15">
    <location>
        <begin position="419"/>
        <end position="450"/>
    </location>
</feature>
<feature type="region of interest" description="Disordered" evidence="15">
    <location>
        <begin position="1516"/>
        <end position="1540"/>
    </location>
</feature>
<dbReference type="PANTHER" id="PTHR23193">
    <property type="entry name" value="NUCLEAR PORE COMPLEX PROTEIN NUP"/>
    <property type="match status" value="1"/>
</dbReference>
<feature type="compositionally biased region" description="Polar residues" evidence="15">
    <location>
        <begin position="979"/>
        <end position="997"/>
    </location>
</feature>
<dbReference type="InterPro" id="IPR015943">
    <property type="entry name" value="WD40/YVTN_repeat-like_dom_sf"/>
</dbReference>
<feature type="compositionally biased region" description="Pro residues" evidence="15">
    <location>
        <begin position="1177"/>
        <end position="1192"/>
    </location>
</feature>
<dbReference type="GO" id="GO:0006606">
    <property type="term" value="P:protein import into nucleus"/>
    <property type="evidence" value="ECO:0007669"/>
    <property type="project" value="TreeGrafter"/>
</dbReference>
<dbReference type="InterPro" id="IPR026054">
    <property type="entry name" value="Nucleoporin"/>
</dbReference>
<sequence length="1703" mass="175805">MSDDTDSPPEREMKDFQFRQMKKARVFEPSEDLPKDRSSLLTVSNKFGLTFVGLDRTFKVYLTRDILAADRFDGNSNEIVDGIAALAEVTVELALHHLALSCDELTLSVCGLSEGAALSLTFYDVRTFMNKARPQKLPFASLLPAVPPGTLVQDLKWNPAHAFMLAACMSDGSMQILDVADGARVLAELPASSVCWSPKGKQVAAGKMNATVSQYTPALEEKKVIPCPHFYTSDEPVKVLDVLWLRTFVFAVVYAAADGSLETPPELVLISLPKKDEKMETKFLNFSDTVYGSCTERQHHYFLSHVEDWDLVFAASAASIEVSVIARQEDKIWELWILEDASRAELPVTETNEDTLPLGLAIDYTSQQEIHITDEKTLPPAPIMLMLSTEGLLCPFALLNLNPGVKQLVSAPTALALEGERLPKPGKQASQRDRSAASTPAPPPAYSSAAPFSIPPSAPVSSSSSSFTFSVPTTNSTAGASAFSLGGPTPFGSGTSSFSFASKPPSDTPSAPSAFSFTPSIKPSAVVAPAPSPTPQSLAAPSPPTIEHFQKELDDLKARSARADFKVGTNEEMKELRKESEDLHIFTLEIKETTESLHGDIGTLKTTLLEGFAGAEEAKAQSELSKDRNYRQLLYKKPLDPRSEEQLKEIRRLYQYVMFAVEDVNDVLDVEWEKHLEKKKKQKHMVVPGREGLFTTLANNLYIINQQKNRLDQLIKELTSLRLYNKCHISIFRSFLSVFHGRLESELESLRESLLKARLDTSPPKANSKSPAVKISPVKQSQLRNFLSKGQMPPVRSTAPANLSRSAFLSPKYYEDLDDVSSTSSLSQSLDPHPPEPLPLTVIPTALSTPRHPTVVRTPSIQPGFGAIQSTPLTKIHSVPGVVPSNKINLSGAESTALATKTVKHGAPPAERTIPVTMPAQQAAATAALRRQMANQKPGKKHMHSSPLKDMSKFSFGGNGKMMFSQPGEDSFSRALGTASPTLPPNTSADKPTSTTPALRIEPQPPKTVGGETLGSFSGLRVGPGEEAKDSSIKPAAASFAFGETGLGMGKVAAQFSFAAGLQKSAEDAAVADLSKGVATGSLFKPPESTPKPAFSVPQPSSITSALPTSFSSLLSAPSDSSEEPKAPTQPSEPTPPPEKEPAAEPAVERASPLVAPEPAEDASTTGTTAATLTAPAPTPPPAPTSATPDPPSSITAPAEATPPPLASAAPTVEATPDSTTTTTAAPVPTSAAATPAVAPVAQVAPPAFQVPSSDKPGSIFTQPAPATTDSSTIEVTPVISTVNPAAATTSTPTVAGATTTAASTVFGQPAAPPATSAPSAPTAAAAPAAPVSTGFGSSGFGASTGASFGKPVFGQASGFGQPASNTGSASGFSFGQSAFGASSNNATTGGGLFGASTASNASSFSFGTSSANTASSTGSGLFGQSTAPAFGQSSGFGQGSVFGSNTTTSSSSGFSFGQPSGQCESALSFLLKCSHSSGHIPSSGGSLFGSSSANAAGSAAGGGFFSGLGGKPSEDAANKNPFGAPAAGGGFGQPAQTGATSLFGNSGAKTFGFGQSSFGEQKPSGTFSTGGGTVASQGFGSFSSPSKPGGFGSAPVFGSPPSFGSAPAFGGGAAFGTNASFNSNMGSSAGKVFGEGTAASNMGGFGFASPPSGPSFGSLATQSAPSFGGLAQQGSGFGQQPSSFSGFGQQPQAGGETATSVW</sequence>
<feature type="compositionally biased region" description="Low complexity" evidence="15">
    <location>
        <begin position="1207"/>
        <end position="1231"/>
    </location>
</feature>
<keyword evidence="3" id="KW-0677">Repeat</keyword>
<evidence type="ECO:0000256" key="6">
    <source>
        <dbReference type="ARBA" id="ARBA00023010"/>
    </source>
</evidence>
<dbReference type="GeneTree" id="ENSGT00940000165854"/>
<gene>
    <name evidence="18" type="primary">nup214</name>
</gene>
<keyword evidence="5" id="KW-0653">Protein transport</keyword>
<feature type="compositionally biased region" description="Low complexity" evidence="15">
    <location>
        <begin position="1673"/>
        <end position="1696"/>
    </location>
</feature>
<evidence type="ECO:0000256" key="12">
    <source>
        <dbReference type="ARBA" id="ARBA00077390"/>
    </source>
</evidence>
<reference evidence="18" key="2">
    <citation type="submission" date="2025-08" db="UniProtKB">
        <authorList>
            <consortium name="Ensembl"/>
        </authorList>
    </citation>
    <scope>IDENTIFICATION</scope>
</reference>
<keyword evidence="6" id="KW-0811">Translocation</keyword>
<evidence type="ECO:0000256" key="10">
    <source>
        <dbReference type="ARBA" id="ARBA00063892"/>
    </source>
</evidence>
<feature type="region of interest" description="Disordered" evidence="15">
    <location>
        <begin position="1249"/>
        <end position="1272"/>
    </location>
</feature>
<feature type="domain" description="Nuclear pore complex protein Nup214 phenylalanine-glycine (FG)" evidence="17">
    <location>
        <begin position="1538"/>
        <end position="1599"/>
    </location>
</feature>
<evidence type="ECO:0000256" key="11">
    <source>
        <dbReference type="ARBA" id="ARBA00068360"/>
    </source>
</evidence>
<dbReference type="PANTHER" id="PTHR23193:SF21">
    <property type="entry name" value="NUCLEAR PORE COMPLEX PROTEIN NUP214"/>
    <property type="match status" value="1"/>
</dbReference>
<evidence type="ECO:0000313" key="18">
    <source>
        <dbReference type="Ensembl" id="ENSSAUP00010024539.1"/>
    </source>
</evidence>
<keyword evidence="4" id="KW-0509">mRNA transport</keyword>
<evidence type="ECO:0000256" key="7">
    <source>
        <dbReference type="ARBA" id="ARBA00023132"/>
    </source>
</evidence>
<keyword evidence="14" id="KW-0175">Coiled coil</keyword>
<feature type="region of interest" description="Disordered" evidence="15">
    <location>
        <begin position="1111"/>
        <end position="1231"/>
    </location>
</feature>
<dbReference type="Pfam" id="PF18617">
    <property type="entry name" value="Nup214_FG"/>
    <property type="match status" value="1"/>
</dbReference>
<reference evidence="18" key="1">
    <citation type="submission" date="2021-04" db="EMBL/GenBank/DDBJ databases">
        <authorList>
            <consortium name="Wellcome Sanger Institute Data Sharing"/>
        </authorList>
    </citation>
    <scope>NUCLEOTIDE SEQUENCE [LARGE SCALE GENOMIC DNA]</scope>
</reference>
<comment type="subunit">
    <text evidence="10">Homodimer. Part of the nuclear pore complex (NPC). Interacts with NUP88. Interacts with ZFP36; this interaction increases upon lipopolysaccharide (LPS) stimulation. Interacts with DDX19. Interacts with XPO1. Interacts with XPO5.</text>
</comment>
<proteinExistence type="predicted"/>
<evidence type="ECO:0000256" key="14">
    <source>
        <dbReference type="SAM" id="Coils"/>
    </source>
</evidence>
<evidence type="ECO:0000256" key="5">
    <source>
        <dbReference type="ARBA" id="ARBA00022927"/>
    </source>
</evidence>